<dbReference type="Gene3D" id="2.60.40.150">
    <property type="entry name" value="C2 domain"/>
    <property type="match status" value="1"/>
</dbReference>
<dbReference type="PANTHER" id="PTHR37412:SF2">
    <property type="entry name" value="C2 DOMAIN-CONTAINING PROTEIN 5"/>
    <property type="match status" value="1"/>
</dbReference>
<dbReference type="InterPro" id="IPR000008">
    <property type="entry name" value="C2_dom"/>
</dbReference>
<dbReference type="SUPFAM" id="SSF49562">
    <property type="entry name" value="C2 domain (Calcium/lipid-binding domain, CaLB)"/>
    <property type="match status" value="1"/>
</dbReference>
<keyword evidence="2" id="KW-1185">Reference proteome</keyword>
<dbReference type="InterPro" id="IPR038983">
    <property type="entry name" value="C2CD5"/>
</dbReference>
<evidence type="ECO:0000313" key="2">
    <source>
        <dbReference type="Proteomes" id="UP000054324"/>
    </source>
</evidence>
<protein>
    <submittedName>
        <fullName evidence="1">Uncharacterized protein</fullName>
    </submittedName>
</protein>
<proteinExistence type="predicted"/>
<reference evidence="1 2" key="1">
    <citation type="submission" date="2013-11" db="EMBL/GenBank/DDBJ databases">
        <title>Opisthorchis viverrini - life in the bile duct.</title>
        <authorList>
            <person name="Young N.D."/>
            <person name="Nagarajan N."/>
            <person name="Lin S.J."/>
            <person name="Korhonen P.K."/>
            <person name="Jex A.R."/>
            <person name="Hall R.S."/>
            <person name="Safavi-Hemami H."/>
            <person name="Kaewkong W."/>
            <person name="Bertrand D."/>
            <person name="Gao S."/>
            <person name="Seet Q."/>
            <person name="Wongkham S."/>
            <person name="Teh B.T."/>
            <person name="Wongkham C."/>
            <person name="Intapan P.M."/>
            <person name="Maleewong W."/>
            <person name="Yang X."/>
            <person name="Hu M."/>
            <person name="Wang Z."/>
            <person name="Hofmann A."/>
            <person name="Sternberg P.W."/>
            <person name="Tan P."/>
            <person name="Wang J."/>
            <person name="Gasser R.B."/>
        </authorList>
    </citation>
    <scope>NUCLEOTIDE SEQUENCE [LARGE SCALE GENOMIC DNA]</scope>
</reference>
<dbReference type="CTD" id="20323348"/>
<gene>
    <name evidence="1" type="ORF">T265_09169</name>
</gene>
<dbReference type="GO" id="GO:0010828">
    <property type="term" value="P:positive regulation of D-glucose transmembrane transport"/>
    <property type="evidence" value="ECO:0007669"/>
    <property type="project" value="TreeGrafter"/>
</dbReference>
<dbReference type="Pfam" id="PF00168">
    <property type="entry name" value="C2"/>
    <property type="match status" value="1"/>
</dbReference>
<dbReference type="Proteomes" id="UP000054324">
    <property type="component" value="Unassembled WGS sequence"/>
</dbReference>
<name>A0A075A5T9_OPIVI</name>
<dbReference type="EMBL" id="KL596879">
    <property type="protein sequence ID" value="KER22799.1"/>
    <property type="molecule type" value="Genomic_DNA"/>
</dbReference>
<evidence type="ECO:0000313" key="1">
    <source>
        <dbReference type="EMBL" id="KER22799.1"/>
    </source>
</evidence>
<dbReference type="PROSITE" id="PS50004">
    <property type="entry name" value="C2"/>
    <property type="match status" value="1"/>
</dbReference>
<dbReference type="GO" id="GO:0072659">
    <property type="term" value="P:protein localization to plasma membrane"/>
    <property type="evidence" value="ECO:0007669"/>
    <property type="project" value="TreeGrafter"/>
</dbReference>
<dbReference type="KEGG" id="ovi:T265_09169"/>
<sequence>MPGSVKVKIMSARNLPIMDRATLLTDAFVEIRIGNTSYKTEVARRSLNPCWNSEWFCFEVSIVSSRPDSLLLRIT</sequence>
<dbReference type="PANTHER" id="PTHR37412">
    <property type="entry name" value="C2 DOMAIN-CONTAINING PROTEIN 5"/>
    <property type="match status" value="1"/>
</dbReference>
<dbReference type="GO" id="GO:0065002">
    <property type="term" value="P:intracellular protein transmembrane transport"/>
    <property type="evidence" value="ECO:0007669"/>
    <property type="project" value="TreeGrafter"/>
</dbReference>
<dbReference type="AlphaFoldDB" id="A0A075A5T9"/>
<dbReference type="GO" id="GO:0090314">
    <property type="term" value="P:positive regulation of protein targeting to membrane"/>
    <property type="evidence" value="ECO:0007669"/>
    <property type="project" value="TreeGrafter"/>
</dbReference>
<dbReference type="InterPro" id="IPR035892">
    <property type="entry name" value="C2_domain_sf"/>
</dbReference>
<organism evidence="1 2">
    <name type="scientific">Opisthorchis viverrini</name>
    <name type="common">Southeast Asian liver fluke</name>
    <dbReference type="NCBI Taxonomy" id="6198"/>
    <lineage>
        <taxon>Eukaryota</taxon>
        <taxon>Metazoa</taxon>
        <taxon>Spiralia</taxon>
        <taxon>Lophotrochozoa</taxon>
        <taxon>Platyhelminthes</taxon>
        <taxon>Trematoda</taxon>
        <taxon>Digenea</taxon>
        <taxon>Opisthorchiida</taxon>
        <taxon>Opisthorchiata</taxon>
        <taxon>Opisthorchiidae</taxon>
        <taxon>Opisthorchis</taxon>
    </lineage>
</organism>
<dbReference type="GO" id="GO:0005886">
    <property type="term" value="C:plasma membrane"/>
    <property type="evidence" value="ECO:0007669"/>
    <property type="project" value="TreeGrafter"/>
</dbReference>
<dbReference type="RefSeq" id="XP_009173444.1">
    <property type="nucleotide sequence ID" value="XM_009175180.1"/>
</dbReference>
<accession>A0A075A5T9</accession>
<dbReference type="GO" id="GO:0005509">
    <property type="term" value="F:calcium ion binding"/>
    <property type="evidence" value="ECO:0007669"/>
    <property type="project" value="TreeGrafter"/>
</dbReference>
<dbReference type="OrthoDB" id="6261046at2759"/>
<dbReference type="GeneID" id="20323348"/>
<dbReference type="GO" id="GO:0031340">
    <property type="term" value="P:positive regulation of vesicle fusion"/>
    <property type="evidence" value="ECO:0007669"/>
    <property type="project" value="TreeGrafter"/>
</dbReference>
<dbReference type="GO" id="GO:0005544">
    <property type="term" value="F:calcium-dependent phospholipid binding"/>
    <property type="evidence" value="ECO:0007669"/>
    <property type="project" value="InterPro"/>
</dbReference>